<dbReference type="EMBL" id="PQFF01000164">
    <property type="protein sequence ID" value="RHZ77683.1"/>
    <property type="molecule type" value="Genomic_DNA"/>
</dbReference>
<dbReference type="Proteomes" id="UP000266861">
    <property type="component" value="Unassembled WGS sequence"/>
</dbReference>
<comment type="caution">
    <text evidence="1">The sequence shown here is derived from an EMBL/GenBank/DDBJ whole genome shotgun (WGS) entry which is preliminary data.</text>
</comment>
<proteinExistence type="predicted"/>
<keyword evidence="2" id="KW-1185">Reference proteome</keyword>
<reference evidence="1 2" key="1">
    <citation type="submission" date="2018-08" db="EMBL/GenBank/DDBJ databases">
        <title>Genome and evolution of the arbuscular mycorrhizal fungus Diversispora epigaea (formerly Glomus versiforme) and its bacterial endosymbionts.</title>
        <authorList>
            <person name="Sun X."/>
            <person name="Fei Z."/>
            <person name="Harrison M."/>
        </authorList>
    </citation>
    <scope>NUCLEOTIDE SEQUENCE [LARGE SCALE GENOMIC DNA]</scope>
    <source>
        <strain evidence="1 2">IT104</strain>
    </source>
</reference>
<evidence type="ECO:0000313" key="2">
    <source>
        <dbReference type="Proteomes" id="UP000266861"/>
    </source>
</evidence>
<dbReference type="OrthoDB" id="2411356at2759"/>
<name>A0A397IXT0_9GLOM</name>
<protein>
    <submittedName>
        <fullName evidence="1">Uncharacterized protein</fullName>
    </submittedName>
</protein>
<gene>
    <name evidence="1" type="ORF">Glove_174g104</name>
</gene>
<evidence type="ECO:0000313" key="1">
    <source>
        <dbReference type="EMBL" id="RHZ77683.1"/>
    </source>
</evidence>
<accession>A0A397IXT0</accession>
<dbReference type="AlphaFoldDB" id="A0A397IXT0"/>
<sequence length="138" mass="15562">MEIGDLSKEKSMKYLAEMHKITKAEKLYELVGGRILELKAVAYAFSSGKSIEAGKRVINALLSSKEISIEKFKKLFANEEEYGEVLEANVFAFHPSKNTVSFQSQSIEYYIRKRSDVFVDLVNLTSDNNSNYASTSKS</sequence>
<organism evidence="1 2">
    <name type="scientific">Diversispora epigaea</name>
    <dbReference type="NCBI Taxonomy" id="1348612"/>
    <lineage>
        <taxon>Eukaryota</taxon>
        <taxon>Fungi</taxon>
        <taxon>Fungi incertae sedis</taxon>
        <taxon>Mucoromycota</taxon>
        <taxon>Glomeromycotina</taxon>
        <taxon>Glomeromycetes</taxon>
        <taxon>Diversisporales</taxon>
        <taxon>Diversisporaceae</taxon>
        <taxon>Diversispora</taxon>
    </lineage>
</organism>